<dbReference type="GO" id="GO:0005524">
    <property type="term" value="F:ATP binding"/>
    <property type="evidence" value="ECO:0007669"/>
    <property type="project" value="UniProtKB-UniRule"/>
</dbReference>
<organism evidence="8 9">
    <name type="scientific">Rhynchosporium agropyri</name>
    <dbReference type="NCBI Taxonomy" id="914238"/>
    <lineage>
        <taxon>Eukaryota</taxon>
        <taxon>Fungi</taxon>
        <taxon>Dikarya</taxon>
        <taxon>Ascomycota</taxon>
        <taxon>Pezizomycotina</taxon>
        <taxon>Leotiomycetes</taxon>
        <taxon>Helotiales</taxon>
        <taxon>Ploettnerulaceae</taxon>
        <taxon>Rhynchosporium</taxon>
    </lineage>
</organism>
<dbReference type="OrthoDB" id="5979581at2759"/>
<evidence type="ECO:0000256" key="5">
    <source>
        <dbReference type="ARBA" id="ARBA00022840"/>
    </source>
</evidence>
<evidence type="ECO:0000259" key="7">
    <source>
        <dbReference type="PROSITE" id="PS50011"/>
    </source>
</evidence>
<evidence type="ECO:0000313" key="8">
    <source>
        <dbReference type="EMBL" id="CZS89375.1"/>
    </source>
</evidence>
<accession>A0A1E1JTY6</accession>
<evidence type="ECO:0000256" key="2">
    <source>
        <dbReference type="ARBA" id="ARBA00022679"/>
    </source>
</evidence>
<dbReference type="EMBL" id="FJUX01000002">
    <property type="protein sequence ID" value="CZS89375.1"/>
    <property type="molecule type" value="Genomic_DNA"/>
</dbReference>
<name>A0A1E1JTY6_9HELO</name>
<dbReference type="InterPro" id="IPR000719">
    <property type="entry name" value="Prot_kinase_dom"/>
</dbReference>
<keyword evidence="9" id="KW-1185">Reference proteome</keyword>
<dbReference type="Proteomes" id="UP000178912">
    <property type="component" value="Unassembled WGS sequence"/>
</dbReference>
<keyword evidence="4 8" id="KW-0418">Kinase</keyword>
<dbReference type="GO" id="GO:0004674">
    <property type="term" value="F:protein serine/threonine kinase activity"/>
    <property type="evidence" value="ECO:0007669"/>
    <property type="project" value="UniProtKB-KW"/>
</dbReference>
<proteinExistence type="predicted"/>
<evidence type="ECO:0000256" key="3">
    <source>
        <dbReference type="ARBA" id="ARBA00022741"/>
    </source>
</evidence>
<dbReference type="SUPFAM" id="SSF56112">
    <property type="entry name" value="Protein kinase-like (PK-like)"/>
    <property type="match status" value="1"/>
</dbReference>
<gene>
    <name evidence="8" type="ORF">RAG0_00783</name>
</gene>
<feature type="binding site" evidence="6">
    <location>
        <position position="86"/>
    </location>
    <ligand>
        <name>ATP</name>
        <dbReference type="ChEBI" id="CHEBI:30616"/>
    </ligand>
</feature>
<dbReference type="InterPro" id="IPR011009">
    <property type="entry name" value="Kinase-like_dom_sf"/>
</dbReference>
<keyword evidence="1" id="KW-0723">Serine/threonine-protein kinase</keyword>
<dbReference type="SMART" id="SM00220">
    <property type="entry name" value="S_TKc"/>
    <property type="match status" value="1"/>
</dbReference>
<dbReference type="InterPro" id="IPR017441">
    <property type="entry name" value="Protein_kinase_ATP_BS"/>
</dbReference>
<evidence type="ECO:0000256" key="6">
    <source>
        <dbReference type="PROSITE-ProRule" id="PRU10141"/>
    </source>
</evidence>
<dbReference type="PANTHER" id="PTHR45646">
    <property type="entry name" value="SERINE/THREONINE-PROTEIN KINASE DOA-RELATED"/>
    <property type="match status" value="1"/>
</dbReference>
<dbReference type="Gene3D" id="3.30.200.20">
    <property type="entry name" value="Phosphorylase Kinase, domain 1"/>
    <property type="match status" value="1"/>
</dbReference>
<keyword evidence="2" id="KW-0808">Transferase</keyword>
<feature type="domain" description="Protein kinase" evidence="7">
    <location>
        <begin position="55"/>
        <end position="452"/>
    </location>
</feature>
<reference evidence="9" key="1">
    <citation type="submission" date="2016-03" db="EMBL/GenBank/DDBJ databases">
        <authorList>
            <person name="Guldener U."/>
        </authorList>
    </citation>
    <scope>NUCLEOTIDE SEQUENCE [LARGE SCALE GENOMIC DNA]</scope>
    <source>
        <strain evidence="9">04CH-RAC-A.6.1</strain>
    </source>
</reference>
<dbReference type="InterPro" id="IPR051175">
    <property type="entry name" value="CLK_kinases"/>
</dbReference>
<dbReference type="Gene3D" id="1.10.510.10">
    <property type="entry name" value="Transferase(Phosphotransferase) domain 1"/>
    <property type="match status" value="1"/>
</dbReference>
<evidence type="ECO:0000256" key="1">
    <source>
        <dbReference type="ARBA" id="ARBA00022527"/>
    </source>
</evidence>
<dbReference type="PANTHER" id="PTHR45646:SF11">
    <property type="entry name" value="SERINE_THREONINE-PROTEIN KINASE DOA"/>
    <property type="match status" value="1"/>
</dbReference>
<keyword evidence="5 6" id="KW-0067">ATP-binding</keyword>
<keyword evidence="3 6" id="KW-0547">Nucleotide-binding</keyword>
<dbReference type="GO" id="GO:0043484">
    <property type="term" value="P:regulation of RNA splicing"/>
    <property type="evidence" value="ECO:0007669"/>
    <property type="project" value="TreeGrafter"/>
</dbReference>
<dbReference type="PROSITE" id="PS50011">
    <property type="entry name" value="PROTEIN_KINASE_DOM"/>
    <property type="match status" value="1"/>
</dbReference>
<dbReference type="GO" id="GO:0005634">
    <property type="term" value="C:nucleus"/>
    <property type="evidence" value="ECO:0007669"/>
    <property type="project" value="TreeGrafter"/>
</dbReference>
<protein>
    <submittedName>
        <fullName evidence="8">Related to protein kinase</fullName>
    </submittedName>
</protein>
<evidence type="ECO:0000256" key="4">
    <source>
        <dbReference type="ARBA" id="ARBA00022777"/>
    </source>
</evidence>
<evidence type="ECO:0000313" key="9">
    <source>
        <dbReference type="Proteomes" id="UP000178912"/>
    </source>
</evidence>
<dbReference type="AlphaFoldDB" id="A0A1E1JTY6"/>
<sequence length="454" mass="50798">MSDSNSVTSDRGTLEEIRDNGLMAVGMPKGLEKIYDYESGGHHPVHLGELLNGRYKVIHKLGSGGYANVWLCSDDTSISPRYFAVKIIMAEGSIVNCPELLVNKLVELGIGSGPLAEHFCLPLYTFNINGPNGHYYCFVYPVLGPRVSRLLNIERSPNPGSVLRKLSLQVSEALSTLHSHGICHGDLRPANILTRITGLDGLSEDQVFEALGSPVTTKVTALDGDPHDEITAPQYLVYPICWDDVELTTLGAEFISEQACIIDFGESFDVTNPPEDMGIPQVYCSPEYTLDRIVDIGCDIWSLGCTIFEIRTGRKLFDTFDNDQDEYLWKMTMILGKLPELWWSQTWIARKTIFEDNTDVEGRVVEVPQQLRPPEDGKPEIERTIVQVAEPRSIKEAIARGLFYYNRNGPGGVHLEIPELEVELLADLLAKVLKYDPNERLTARQISEHAWFKM</sequence>
<dbReference type="Pfam" id="PF00069">
    <property type="entry name" value="Pkinase"/>
    <property type="match status" value="2"/>
</dbReference>
<dbReference type="PROSITE" id="PS00107">
    <property type="entry name" value="PROTEIN_KINASE_ATP"/>
    <property type="match status" value="1"/>
</dbReference>